<keyword evidence="2" id="KW-1185">Reference proteome</keyword>
<feature type="non-terminal residue" evidence="1">
    <location>
        <position position="1"/>
    </location>
</feature>
<proteinExistence type="predicted"/>
<dbReference type="Proteomes" id="UP001148838">
    <property type="component" value="Unassembled WGS sequence"/>
</dbReference>
<evidence type="ECO:0000313" key="2">
    <source>
        <dbReference type="Proteomes" id="UP001148838"/>
    </source>
</evidence>
<accession>A0ABQ8T3Q4</accession>
<comment type="caution">
    <text evidence="1">The sequence shown here is derived from an EMBL/GenBank/DDBJ whole genome shotgun (WGS) entry which is preliminary data.</text>
</comment>
<reference evidence="1 2" key="1">
    <citation type="journal article" date="2022" name="Allergy">
        <title>Genome assembly and annotation of Periplaneta americana reveal a comprehensive cockroach allergen profile.</title>
        <authorList>
            <person name="Wang L."/>
            <person name="Xiong Q."/>
            <person name="Saelim N."/>
            <person name="Wang L."/>
            <person name="Nong W."/>
            <person name="Wan A.T."/>
            <person name="Shi M."/>
            <person name="Liu X."/>
            <person name="Cao Q."/>
            <person name="Hui J.H.L."/>
            <person name="Sookrung N."/>
            <person name="Leung T.F."/>
            <person name="Tungtrongchitr A."/>
            <person name="Tsui S.K.W."/>
        </authorList>
    </citation>
    <scope>NUCLEOTIDE SEQUENCE [LARGE SCALE GENOMIC DNA]</scope>
    <source>
        <strain evidence="1">PWHHKU_190912</strain>
    </source>
</reference>
<protein>
    <submittedName>
        <fullName evidence="1">Uncharacterized protein</fullName>
    </submittedName>
</protein>
<gene>
    <name evidence="1" type="ORF">ANN_10967</name>
</gene>
<dbReference type="EMBL" id="JAJSOF020000015">
    <property type="protein sequence ID" value="KAJ4441117.1"/>
    <property type="molecule type" value="Genomic_DNA"/>
</dbReference>
<evidence type="ECO:0000313" key="1">
    <source>
        <dbReference type="EMBL" id="KAJ4441117.1"/>
    </source>
</evidence>
<name>A0ABQ8T3Q4_PERAM</name>
<sequence>FLTTGTLFRSLALSFRVGKPTVSVIVKETCEVIWQELIDEFMPQPTSEKLNKVATEYYQRWGFPNCFGTIEANTVSTEKLNKVPTEFINVGFPNCFGAIEANIVSSSYFNYLKYFSVVLQGVADADKKFLTIEVEARGKQSDGGIFTTSTLFSLLETNQFNVSNDEELPKGAAGTLLGMKPVL</sequence>
<organism evidence="1 2">
    <name type="scientific">Periplaneta americana</name>
    <name type="common">American cockroach</name>
    <name type="synonym">Blatta americana</name>
    <dbReference type="NCBI Taxonomy" id="6978"/>
    <lineage>
        <taxon>Eukaryota</taxon>
        <taxon>Metazoa</taxon>
        <taxon>Ecdysozoa</taxon>
        <taxon>Arthropoda</taxon>
        <taxon>Hexapoda</taxon>
        <taxon>Insecta</taxon>
        <taxon>Pterygota</taxon>
        <taxon>Neoptera</taxon>
        <taxon>Polyneoptera</taxon>
        <taxon>Dictyoptera</taxon>
        <taxon>Blattodea</taxon>
        <taxon>Blattoidea</taxon>
        <taxon>Blattidae</taxon>
        <taxon>Blattinae</taxon>
        <taxon>Periplaneta</taxon>
    </lineage>
</organism>